<comment type="caution">
    <text evidence="1">The sequence shown here is derived from an EMBL/GenBank/DDBJ whole genome shotgun (WGS) entry which is preliminary data.</text>
</comment>
<dbReference type="AlphaFoldDB" id="A0A931M1X0"/>
<name>A0A931M1X0_FIMGI</name>
<sequence length="223" mass="25191">MEVFCKRSDIEGCLTRAFRERYLRKDVALTGILLARPEDKLAKDEILPNLEYWHYRSDYHTDFFCAGYVPVEFTKDARPVGVEIAGLEWGFSVASFVELVEAIERETGWCYNGGACLLLANSYFDGIKAKLDFSRSIRVDLRQAMDAKGVRSATELAELVFQFAKSVNESTVDPVWELSNSLGRRVIKRGLKDLLLSWAPTWLGGAVDASIEFAVHELKHDDA</sequence>
<dbReference type="Proteomes" id="UP000727962">
    <property type="component" value="Unassembled WGS sequence"/>
</dbReference>
<dbReference type="EMBL" id="JACOSL010000063">
    <property type="protein sequence ID" value="MBI1757466.1"/>
    <property type="molecule type" value="Genomic_DNA"/>
</dbReference>
<evidence type="ECO:0000313" key="1">
    <source>
        <dbReference type="EMBL" id="MBI1757466.1"/>
    </source>
</evidence>
<reference evidence="1" key="1">
    <citation type="submission" date="2020-07" db="EMBL/GenBank/DDBJ databases">
        <title>Huge and variable diversity of episymbiotic CPR bacteria and DPANN archaea in groundwater ecosystems.</title>
        <authorList>
            <person name="He C.Y."/>
            <person name="Keren R."/>
            <person name="Whittaker M."/>
            <person name="Farag I.F."/>
            <person name="Doudna J."/>
            <person name="Cate J.H.D."/>
            <person name="Banfield J.F."/>
        </authorList>
    </citation>
    <scope>NUCLEOTIDE SEQUENCE</scope>
    <source>
        <strain evidence="1">NC_groundwater_17_Pr7_B-0.1um_64_12</strain>
    </source>
</reference>
<organism evidence="1 2">
    <name type="scientific">Fimbriimonas ginsengisoli</name>
    <dbReference type="NCBI Taxonomy" id="1005039"/>
    <lineage>
        <taxon>Bacteria</taxon>
        <taxon>Bacillati</taxon>
        <taxon>Armatimonadota</taxon>
        <taxon>Fimbriimonadia</taxon>
        <taxon>Fimbriimonadales</taxon>
        <taxon>Fimbriimonadaceae</taxon>
        <taxon>Fimbriimonas</taxon>
    </lineage>
</organism>
<proteinExistence type="predicted"/>
<gene>
    <name evidence="1" type="ORF">HYR64_10215</name>
</gene>
<protein>
    <submittedName>
        <fullName evidence="1">Uncharacterized protein</fullName>
    </submittedName>
</protein>
<evidence type="ECO:0000313" key="2">
    <source>
        <dbReference type="Proteomes" id="UP000727962"/>
    </source>
</evidence>
<accession>A0A931M1X0</accession>